<organism evidence="3 4">
    <name type="scientific">Chaetoceros tenuissimus</name>
    <dbReference type="NCBI Taxonomy" id="426638"/>
    <lineage>
        <taxon>Eukaryota</taxon>
        <taxon>Sar</taxon>
        <taxon>Stramenopiles</taxon>
        <taxon>Ochrophyta</taxon>
        <taxon>Bacillariophyta</taxon>
        <taxon>Coscinodiscophyceae</taxon>
        <taxon>Chaetocerotophycidae</taxon>
        <taxon>Chaetocerotales</taxon>
        <taxon>Chaetocerotaceae</taxon>
        <taxon>Chaetoceros</taxon>
    </lineage>
</organism>
<protein>
    <submittedName>
        <fullName evidence="3">Uncharacterized protein</fullName>
    </submittedName>
</protein>
<proteinExistence type="predicted"/>
<evidence type="ECO:0000256" key="1">
    <source>
        <dbReference type="SAM" id="MobiDB-lite"/>
    </source>
</evidence>
<evidence type="ECO:0000313" key="3">
    <source>
        <dbReference type="EMBL" id="GFH55894.1"/>
    </source>
</evidence>
<reference evidence="3 4" key="1">
    <citation type="journal article" date="2021" name="Sci. Rep.">
        <title>The genome of the diatom Chaetoceros tenuissimus carries an ancient integrated fragment of an extant virus.</title>
        <authorList>
            <person name="Hongo Y."/>
            <person name="Kimura K."/>
            <person name="Takaki Y."/>
            <person name="Yoshida Y."/>
            <person name="Baba S."/>
            <person name="Kobayashi G."/>
            <person name="Nagasaki K."/>
            <person name="Hano T."/>
            <person name="Tomaru Y."/>
        </authorList>
    </citation>
    <scope>NUCLEOTIDE SEQUENCE [LARGE SCALE GENOMIC DNA]</scope>
    <source>
        <strain evidence="3 4">NIES-3715</strain>
    </source>
</reference>
<feature type="chain" id="PRO_5042226040" evidence="2">
    <location>
        <begin position="19"/>
        <end position="326"/>
    </location>
</feature>
<evidence type="ECO:0000313" key="4">
    <source>
        <dbReference type="Proteomes" id="UP001054902"/>
    </source>
</evidence>
<keyword evidence="4" id="KW-1185">Reference proteome</keyword>
<accession>A0AAD3HAE9</accession>
<comment type="caution">
    <text evidence="3">The sequence shown here is derived from an EMBL/GenBank/DDBJ whole genome shotgun (WGS) entry which is preliminary data.</text>
</comment>
<dbReference type="EMBL" id="BLLK01000051">
    <property type="protein sequence ID" value="GFH55894.1"/>
    <property type="molecule type" value="Genomic_DNA"/>
</dbReference>
<feature type="signal peptide" evidence="2">
    <location>
        <begin position="1"/>
        <end position="18"/>
    </location>
</feature>
<gene>
    <name evidence="3" type="ORF">CTEN210_12370</name>
</gene>
<dbReference type="Proteomes" id="UP001054902">
    <property type="component" value="Unassembled WGS sequence"/>
</dbReference>
<sequence>MKSTFLIAFLLQLTSASAATTKVLQKRSEEKGTRSLSDFNQHRSLVSLGQRISKQKEFDAIAKNLITANDYVPPATRNGSDSSYQCFFDTVAFYLNDYPMDFDDYYEVIFTHCDDEWNCDFSTVEVPGCEENGGVVERVTLTFCPDEYFPFTSTHVNRPYCVAPSCGGENFRDIFLEYYAPLVYYVGLGDSPSYDYFGTYWDFLNFNGFATCPATPSSKAPKSSKSPSSKQPKSSRVPSSKMPKSSKVPSSKAPKSSKSPSTPSSKAPKATKSPKATAAPSSKAPKGSTKSPKSTKSPGAAASSSGSTMQNTVAATAAAAITLFAL</sequence>
<feature type="region of interest" description="Disordered" evidence="1">
    <location>
        <begin position="217"/>
        <end position="311"/>
    </location>
</feature>
<keyword evidence="2" id="KW-0732">Signal</keyword>
<name>A0AAD3HAE9_9STRA</name>
<evidence type="ECO:0000256" key="2">
    <source>
        <dbReference type="SAM" id="SignalP"/>
    </source>
</evidence>
<dbReference type="AlphaFoldDB" id="A0AAD3HAE9"/>